<dbReference type="Gene3D" id="3.30.70.100">
    <property type="match status" value="1"/>
</dbReference>
<dbReference type="InterPro" id="IPR011008">
    <property type="entry name" value="Dimeric_a/b-barrel"/>
</dbReference>
<evidence type="ECO:0000313" key="2">
    <source>
        <dbReference type="Proteomes" id="UP000298159"/>
    </source>
</evidence>
<dbReference type="EMBL" id="SRRT01000002">
    <property type="protein sequence ID" value="TGN79436.1"/>
    <property type="molecule type" value="Genomic_DNA"/>
</dbReference>
<dbReference type="AlphaFoldDB" id="A0A4Z1DAW9"/>
<evidence type="ECO:0008006" key="3">
    <source>
        <dbReference type="Google" id="ProtNLM"/>
    </source>
</evidence>
<organism evidence="1 2">
    <name type="scientific">Streptomyces bauhiniae</name>
    <dbReference type="NCBI Taxonomy" id="2340725"/>
    <lineage>
        <taxon>Bacteria</taxon>
        <taxon>Bacillati</taxon>
        <taxon>Actinomycetota</taxon>
        <taxon>Actinomycetes</taxon>
        <taxon>Kitasatosporales</taxon>
        <taxon>Streptomycetaceae</taxon>
        <taxon>Streptomyces</taxon>
    </lineage>
</organism>
<proteinExistence type="predicted"/>
<keyword evidence="2" id="KW-1185">Reference proteome</keyword>
<dbReference type="Proteomes" id="UP000298159">
    <property type="component" value="Unassembled WGS sequence"/>
</dbReference>
<dbReference type="SUPFAM" id="SSF54909">
    <property type="entry name" value="Dimeric alpha+beta barrel"/>
    <property type="match status" value="1"/>
</dbReference>
<accession>A0A4Z1DAW9</accession>
<dbReference type="GeneID" id="95447406"/>
<comment type="caution">
    <text evidence="1">The sequence shown here is derived from an EMBL/GenBank/DDBJ whole genome shotgun (WGS) entry which is preliminary data.</text>
</comment>
<reference evidence="1 2" key="1">
    <citation type="submission" date="2019-04" db="EMBL/GenBank/DDBJ databases">
        <title>Streptomyces sp. nov. Bv016 isolated from bark of Buahinia variegata.</title>
        <authorList>
            <person name="Kanchanasin P."/>
            <person name="Tanasupawat S."/>
            <person name="Yuki M."/>
            <person name="Kudo T."/>
        </authorList>
    </citation>
    <scope>NUCLEOTIDE SEQUENCE [LARGE SCALE GENOMIC DNA]</scope>
    <source>
        <strain evidence="1 2">Bv016</strain>
    </source>
</reference>
<protein>
    <recommendedName>
        <fullName evidence="3">DUF4286 family protein</fullName>
    </recommendedName>
</protein>
<evidence type="ECO:0000313" key="1">
    <source>
        <dbReference type="EMBL" id="TGN79436.1"/>
    </source>
</evidence>
<dbReference type="RefSeq" id="WP_135784777.1">
    <property type="nucleotide sequence ID" value="NZ_JBEXJV010000009.1"/>
</dbReference>
<sequence>MPRYTYVVLTNPVEGREDEYNEWYTNTHVHDALKVPGFVGAQRFKLAGAQRNEAPYPWQYLALYEIETDDLQKSIDELAARYDTPAMVISTALHPERLGLIYEELTPRVEAQP</sequence>
<name>A0A4Z1DAW9_9ACTN</name>
<gene>
    <name evidence="1" type="ORF">E5083_07325</name>
</gene>